<accession>A0A2T3KK64</accession>
<evidence type="ECO:0000313" key="1">
    <source>
        <dbReference type="EMBL" id="PSU99901.1"/>
    </source>
</evidence>
<dbReference type="PANTHER" id="PTHR21310">
    <property type="entry name" value="AMINOGLYCOSIDE PHOSPHOTRANSFERASE-RELATED-RELATED"/>
    <property type="match status" value="1"/>
</dbReference>
<accession>A0A0B7JHU4</accession>
<dbReference type="EMBL" id="PYNF01000004">
    <property type="protein sequence ID" value="PSU99901.1"/>
    <property type="molecule type" value="Genomic_DNA"/>
</dbReference>
<dbReference type="PANTHER" id="PTHR21310:SF15">
    <property type="entry name" value="AMINOGLYCOSIDE PHOSPHOTRANSFERASE DOMAIN-CONTAINING PROTEIN"/>
    <property type="match status" value="1"/>
</dbReference>
<proteinExistence type="predicted"/>
<dbReference type="GeneID" id="29945346"/>
<dbReference type="InterPro" id="IPR051678">
    <property type="entry name" value="AGP_Transferase"/>
</dbReference>
<sequence length="296" mass="34193">MNKPQLKTIAENAFIAMFRRKADVCDIQETFYGWVVFLASGKSKIVVKFSREVGRIGKEVASLEQLRKIVSCPVPEIYFFGREGGYDYIVLDWLEGVSAHQLPEDSKAVMTFREDYTDILLALHEHQHPQGFELSNGEFSQSLGSAFDDWMGSVYHYLMSVGSPFSTDLKDKFTVLWEDRTKILAPIAHESSSFVHDDCHIANVLFDPTTFKVAGLLDPCDSGFKHRELDVIHLFDVRSDLHIAERYLEKSHLDDGFEERRHFFSLWDDAKHSRNMGWYNEQWLTNKFSLYESAVQ</sequence>
<gene>
    <name evidence="1" type="ORF">C9J27_06535</name>
</gene>
<dbReference type="GO" id="GO:0016740">
    <property type="term" value="F:transferase activity"/>
    <property type="evidence" value="ECO:0007669"/>
    <property type="project" value="UniProtKB-KW"/>
</dbReference>
<name>A0A0B7JHU4_9GAMM</name>
<dbReference type="eggNOG" id="COG3173">
    <property type="taxonomic scope" value="Bacteria"/>
</dbReference>
<dbReference type="Pfam" id="PF01636">
    <property type="entry name" value="APH"/>
    <property type="match status" value="1"/>
</dbReference>
<evidence type="ECO:0000313" key="2">
    <source>
        <dbReference type="Proteomes" id="UP000241426"/>
    </source>
</evidence>
<organism evidence="1 2">
    <name type="scientific">Photobacterium kishitanii</name>
    <dbReference type="NCBI Taxonomy" id="318456"/>
    <lineage>
        <taxon>Bacteria</taxon>
        <taxon>Pseudomonadati</taxon>
        <taxon>Pseudomonadota</taxon>
        <taxon>Gammaproteobacteria</taxon>
        <taxon>Vibrionales</taxon>
        <taxon>Vibrionaceae</taxon>
        <taxon>Photobacterium</taxon>
    </lineage>
</organism>
<dbReference type="SUPFAM" id="SSF56112">
    <property type="entry name" value="Protein kinase-like (PK-like)"/>
    <property type="match status" value="1"/>
</dbReference>
<keyword evidence="1" id="KW-0808">Transferase</keyword>
<dbReference type="InterPro" id="IPR011009">
    <property type="entry name" value="Kinase-like_dom_sf"/>
</dbReference>
<comment type="caution">
    <text evidence="1">The sequence shown here is derived from an EMBL/GenBank/DDBJ whole genome shotgun (WGS) entry which is preliminary data.</text>
</comment>
<dbReference type="Proteomes" id="UP000241426">
    <property type="component" value="Unassembled WGS sequence"/>
</dbReference>
<dbReference type="Gene3D" id="3.90.1200.10">
    <property type="match status" value="1"/>
</dbReference>
<dbReference type="InterPro" id="IPR002575">
    <property type="entry name" value="Aminoglycoside_PTrfase"/>
</dbReference>
<protein>
    <submittedName>
        <fullName evidence="1">Phosphotransferase</fullName>
    </submittedName>
</protein>
<reference evidence="1 2" key="1">
    <citation type="submission" date="2018-01" db="EMBL/GenBank/DDBJ databases">
        <title>Whole genome sequencing of Histamine producing bacteria.</title>
        <authorList>
            <person name="Butler K."/>
        </authorList>
    </citation>
    <scope>NUCLEOTIDE SEQUENCE [LARGE SCALE GENOMIC DNA]</scope>
    <source>
        <strain evidence="1 2">FS-7.2</strain>
    </source>
</reference>
<dbReference type="AlphaFoldDB" id="A0A0B7JHU4"/>
<dbReference type="CDD" id="cd05120">
    <property type="entry name" value="APH_ChoK_like"/>
    <property type="match status" value="1"/>
</dbReference>
<dbReference type="RefSeq" id="WP_036790485.1">
    <property type="nucleotide sequence ID" value="NZ_LN794353.1"/>
</dbReference>